<dbReference type="AlphaFoldDB" id="S6B209"/>
<name>S6B209_BABBO</name>
<feature type="region of interest" description="Disordered" evidence="1">
    <location>
        <begin position="1"/>
        <end position="78"/>
    </location>
</feature>
<dbReference type="EMBL" id="AK441609">
    <property type="protein sequence ID" value="BAN65403.1"/>
    <property type="molecule type" value="mRNA"/>
</dbReference>
<sequence>MDSSRKTSNSRSSGYKSQDGKSRSYHDDHNSPNKKQLTRVNSKDGYGHSDRHTKKDHARDNASEPSVEIQKNEPTLKKEIDLSVPSTVENNSIIEGLALQRLCDEKPDIDILVTTLMHLYDSMDNTVAQQELLDKIEVTGLRLRAKLDSDVIRAAWRFKDAIQHARHVAVKRRCLNDNVPKLYRNLELSCSRRLWNKSVNDHYDKMYRVITKIPSVPQLKHRQQQIISRQEHIKSQIAALKQQIIAQRSQLEDISNMLTNTTVLDTPSTV</sequence>
<proteinExistence type="evidence at transcript level"/>
<evidence type="ECO:0000313" key="2">
    <source>
        <dbReference type="EMBL" id="BAN65403.1"/>
    </source>
</evidence>
<organism evidence="2">
    <name type="scientific">Babesia bovis</name>
    <dbReference type="NCBI Taxonomy" id="5865"/>
    <lineage>
        <taxon>Eukaryota</taxon>
        <taxon>Sar</taxon>
        <taxon>Alveolata</taxon>
        <taxon>Apicomplexa</taxon>
        <taxon>Aconoidasida</taxon>
        <taxon>Piroplasmida</taxon>
        <taxon>Babesiidae</taxon>
        <taxon>Babesia</taxon>
    </lineage>
</organism>
<dbReference type="VEuPathDB" id="PiroplasmaDB:BBOV_III004685"/>
<reference evidence="2" key="1">
    <citation type="journal article" date="2014" name="BMC Genomics">
        <title>The Babesia bovis gene and promoter model: an update from full-length EST analysis.</title>
        <authorList>
            <person name="Yamagishi J."/>
            <person name="Wakaguri H."/>
            <person name="Yokoyama N."/>
            <person name="Yamashita R."/>
            <person name="Suzuki Y."/>
            <person name="Xuan X."/>
            <person name="Igarashi I."/>
        </authorList>
    </citation>
    <scope>NUCLEOTIDE SEQUENCE</scope>
    <source>
        <strain evidence="2">Texas</strain>
    </source>
</reference>
<protein>
    <submittedName>
        <fullName evidence="2">Uncharacterized protein</fullName>
    </submittedName>
</protein>
<accession>S6B209</accession>
<evidence type="ECO:0000256" key="1">
    <source>
        <dbReference type="SAM" id="MobiDB-lite"/>
    </source>
</evidence>
<feature type="compositionally biased region" description="Basic and acidic residues" evidence="1">
    <location>
        <begin position="41"/>
        <end position="50"/>
    </location>
</feature>
<feature type="compositionally biased region" description="Basic and acidic residues" evidence="1">
    <location>
        <begin position="18"/>
        <end position="31"/>
    </location>
</feature>